<dbReference type="PANTHER" id="PTHR46211:SF1">
    <property type="entry name" value="GLYCEROPHOSPHODIESTER PHOSPHODIESTERASE, CYTOPLASMIC"/>
    <property type="match status" value="1"/>
</dbReference>
<dbReference type="Proteomes" id="UP001199916">
    <property type="component" value="Unassembled WGS sequence"/>
</dbReference>
<reference evidence="3 4" key="1">
    <citation type="submission" date="2021-11" db="EMBL/GenBank/DDBJ databases">
        <title>Draft genome sequence of Paenibacillus profundus YoMME, a new Gram-positive bacteria with exoelectrogenic properties.</title>
        <authorList>
            <person name="Hubenova Y."/>
            <person name="Hubenova E."/>
            <person name="Manasiev Y."/>
            <person name="Peykov S."/>
            <person name="Mitov M."/>
        </authorList>
    </citation>
    <scope>NUCLEOTIDE SEQUENCE [LARGE SCALE GENOMIC DNA]</scope>
    <source>
        <strain evidence="3 4">YoMME</strain>
    </source>
</reference>
<sequence>MHNAGKAGRAPLSGSGSPPVMPPFKINHERSMMMMFVFAHRGASGYAPENTMAAFRKAVDMGCDGIELDIQQTKDGRLVIIHDENVKRTTNGSGYVADCTYEELCKLDAGSWFHSDFAKERLPLLDDYLDAIADTGLMTNIEIKNVPFFYKGIEQKLIQALSSRGMLDRVIVSSFDHYALATIAELEPRIKLGVLFGDRLFEPANYIRSLPFPVYSVHPHFSFANEAFISACHDIGSKVYAYTVDRPEWAVALRSAGIDGIFSNVPNYVKVGI</sequence>
<dbReference type="PROSITE" id="PS51704">
    <property type="entry name" value="GP_PDE"/>
    <property type="match status" value="1"/>
</dbReference>
<dbReference type="PROSITE" id="PS50007">
    <property type="entry name" value="PIPLC_X_DOMAIN"/>
    <property type="match status" value="1"/>
</dbReference>
<dbReference type="CDD" id="cd08563">
    <property type="entry name" value="GDPD_TtGDE_like"/>
    <property type="match status" value="1"/>
</dbReference>
<dbReference type="InterPro" id="IPR017946">
    <property type="entry name" value="PLC-like_Pdiesterase_TIM-brl"/>
</dbReference>
<accession>A0ABS8YE23</accession>
<dbReference type="PANTHER" id="PTHR46211">
    <property type="entry name" value="GLYCEROPHOSPHORYL DIESTER PHOSPHODIESTERASE"/>
    <property type="match status" value="1"/>
</dbReference>
<keyword evidence="4" id="KW-1185">Reference proteome</keyword>
<dbReference type="Pfam" id="PF03009">
    <property type="entry name" value="GDPD"/>
    <property type="match status" value="1"/>
</dbReference>
<gene>
    <name evidence="3" type="ORF">LQV63_00275</name>
</gene>
<name>A0ABS8YE23_9BACL</name>
<evidence type="ECO:0000313" key="4">
    <source>
        <dbReference type="Proteomes" id="UP001199916"/>
    </source>
</evidence>
<comment type="caution">
    <text evidence="3">The sequence shown here is derived from an EMBL/GenBank/DDBJ whole genome shotgun (WGS) entry which is preliminary data.</text>
</comment>
<evidence type="ECO:0000259" key="2">
    <source>
        <dbReference type="PROSITE" id="PS51704"/>
    </source>
</evidence>
<proteinExistence type="predicted"/>
<organism evidence="3 4">
    <name type="scientific">Paenibacillus profundus</name>
    <dbReference type="NCBI Taxonomy" id="1173085"/>
    <lineage>
        <taxon>Bacteria</taxon>
        <taxon>Bacillati</taxon>
        <taxon>Bacillota</taxon>
        <taxon>Bacilli</taxon>
        <taxon>Bacillales</taxon>
        <taxon>Paenibacillaceae</taxon>
        <taxon>Paenibacillus</taxon>
    </lineage>
</organism>
<dbReference type="SUPFAM" id="SSF51695">
    <property type="entry name" value="PLC-like phosphodiesterases"/>
    <property type="match status" value="1"/>
</dbReference>
<dbReference type="InterPro" id="IPR030395">
    <property type="entry name" value="GP_PDE_dom"/>
</dbReference>
<dbReference type="Gene3D" id="3.20.20.190">
    <property type="entry name" value="Phosphatidylinositol (PI) phosphodiesterase"/>
    <property type="match status" value="1"/>
</dbReference>
<evidence type="ECO:0000256" key="1">
    <source>
        <dbReference type="SAM" id="MobiDB-lite"/>
    </source>
</evidence>
<feature type="region of interest" description="Disordered" evidence="1">
    <location>
        <begin position="1"/>
        <end position="23"/>
    </location>
</feature>
<protein>
    <submittedName>
        <fullName evidence="3">Glycerophosphodiester phosphodiesterase</fullName>
    </submittedName>
</protein>
<dbReference type="EMBL" id="JAJNBZ010000001">
    <property type="protein sequence ID" value="MCE5167754.1"/>
    <property type="molecule type" value="Genomic_DNA"/>
</dbReference>
<feature type="domain" description="GP-PDE" evidence="2">
    <location>
        <begin position="35"/>
        <end position="273"/>
    </location>
</feature>
<evidence type="ECO:0000313" key="3">
    <source>
        <dbReference type="EMBL" id="MCE5167754.1"/>
    </source>
</evidence>